<sequence length="41" mass="4618">NLKDPQAVSHRLFVCRNPNGAEHDENEHADKYISVKATESP</sequence>
<comment type="caution">
    <text evidence="2">The sequence shown here is derived from an EMBL/GenBank/DDBJ whole genome shotgun (WGS) entry which is preliminary data.</text>
</comment>
<feature type="region of interest" description="Disordered" evidence="1">
    <location>
        <begin position="17"/>
        <end position="41"/>
    </location>
</feature>
<gene>
    <name evidence="2" type="ORF">AFUS01_LOCUS16294</name>
</gene>
<proteinExistence type="predicted"/>
<keyword evidence="3" id="KW-1185">Reference proteome</keyword>
<accession>A0A8J2K0Q8</accession>
<feature type="non-terminal residue" evidence="2">
    <location>
        <position position="1"/>
    </location>
</feature>
<dbReference type="AlphaFoldDB" id="A0A8J2K0Q8"/>
<reference evidence="2" key="1">
    <citation type="submission" date="2021-06" db="EMBL/GenBank/DDBJ databases">
        <authorList>
            <person name="Hodson N. C."/>
            <person name="Mongue J. A."/>
            <person name="Jaron S. K."/>
        </authorList>
    </citation>
    <scope>NUCLEOTIDE SEQUENCE</scope>
</reference>
<name>A0A8J2K0Q8_9HEXA</name>
<evidence type="ECO:0000256" key="1">
    <source>
        <dbReference type="SAM" id="MobiDB-lite"/>
    </source>
</evidence>
<dbReference type="Proteomes" id="UP000708208">
    <property type="component" value="Unassembled WGS sequence"/>
</dbReference>
<dbReference type="EMBL" id="CAJVCH010148632">
    <property type="protein sequence ID" value="CAG7727453.1"/>
    <property type="molecule type" value="Genomic_DNA"/>
</dbReference>
<evidence type="ECO:0000313" key="3">
    <source>
        <dbReference type="Proteomes" id="UP000708208"/>
    </source>
</evidence>
<protein>
    <submittedName>
        <fullName evidence="2">Uncharacterized protein</fullName>
    </submittedName>
</protein>
<evidence type="ECO:0000313" key="2">
    <source>
        <dbReference type="EMBL" id="CAG7727453.1"/>
    </source>
</evidence>
<organism evidence="2 3">
    <name type="scientific">Allacma fusca</name>
    <dbReference type="NCBI Taxonomy" id="39272"/>
    <lineage>
        <taxon>Eukaryota</taxon>
        <taxon>Metazoa</taxon>
        <taxon>Ecdysozoa</taxon>
        <taxon>Arthropoda</taxon>
        <taxon>Hexapoda</taxon>
        <taxon>Collembola</taxon>
        <taxon>Symphypleona</taxon>
        <taxon>Sminthuridae</taxon>
        <taxon>Allacma</taxon>
    </lineage>
</organism>
<feature type="compositionally biased region" description="Basic and acidic residues" evidence="1">
    <location>
        <begin position="21"/>
        <end position="33"/>
    </location>
</feature>